<dbReference type="InterPro" id="IPR033228">
    <property type="entry name" value="SZT2"/>
</dbReference>
<evidence type="ECO:0000313" key="1">
    <source>
        <dbReference type="EMBL" id="CDG69645.1"/>
    </source>
</evidence>
<gene>
    <name evidence="1" type="primary">SZT2</name>
</gene>
<sequence>MEECGSESMSADIDAEDVWLLMGRDYRISRSIRLQWFFEHLNKSVSPKTDEELVNSNEELEVVSVLPVLPHKKTVIVPTTKLSFVGRQYRFVFCIDMSPSLASLDTETGNVLIDDVFENMKNTLVGLVQPFCIPGSSLESNPNLHLTVLAHTFINVRECQVLVQGYCVNVENVKFLLCQLKRKLQVLENSITEELRKQNQGVGEKHASGVEQSKSNETGLFYIIRDGLLALQLLPDNASAAIVVITDGVFNMENSHVAEALLSQVRNSAAVCSFIQVGSGYKSAAVGYGYVPHCTLMQFIATATSGAYLIKCPPVRKTNNSEMNIYHKALFCWNFQRDIDRYKIDSWNQEFIFLTKESKAMLSPQTQQTIRYKEFELQTKISSVLTVRSREGYITDGIRFTKDNKFIEVKLVWPWKEFVTIEYIAKAAWPFESMSHKTEVIVSVCGPYEFLVDITSTKQRNHPLFRKFVLQSFDQSMKSLETSDQLLVQLQMFPIHTAATLIPDAVAQGSPLYFMPPNSDTSV</sequence>
<protein>
    <submittedName>
        <fullName evidence="1">Protein SZT2</fullName>
    </submittedName>
</protein>
<reference evidence="1" key="1">
    <citation type="journal article" date="2013" name="Genome Biol. Evol.">
        <title>Punctuated emergences of genetic and phenotypic innovations in eumetazoan, bilaterian, euteleostome, and hominidae ancestors.</title>
        <authorList>
            <person name="Wenger Y."/>
            <person name="Galliot B."/>
        </authorList>
    </citation>
    <scope>NUCLEOTIDE SEQUENCE</scope>
    <source>
        <tissue evidence="1">Whole animals</tissue>
    </source>
</reference>
<dbReference type="PANTHER" id="PTHR14918">
    <property type="entry name" value="KICSTOR COMPLEX PROTEIN SZT2"/>
    <property type="match status" value="1"/>
</dbReference>
<accession>T2MCN0</accession>
<organism evidence="1">
    <name type="scientific">Hydra vulgaris</name>
    <name type="common">Hydra</name>
    <name type="synonym">Hydra attenuata</name>
    <dbReference type="NCBI Taxonomy" id="6087"/>
    <lineage>
        <taxon>Eukaryota</taxon>
        <taxon>Metazoa</taxon>
        <taxon>Cnidaria</taxon>
        <taxon>Hydrozoa</taxon>
        <taxon>Hydroidolina</taxon>
        <taxon>Anthoathecata</taxon>
        <taxon>Aplanulata</taxon>
        <taxon>Hydridae</taxon>
        <taxon>Hydra</taxon>
    </lineage>
</organism>
<dbReference type="OrthoDB" id="43547at2759"/>
<dbReference type="AlphaFoldDB" id="T2MCN0"/>
<name>T2MCN0_HYDVU</name>
<dbReference type="EMBL" id="HAAD01003413">
    <property type="protein sequence ID" value="CDG69645.1"/>
    <property type="molecule type" value="mRNA"/>
</dbReference>
<proteinExistence type="evidence at transcript level"/>
<dbReference type="GO" id="GO:0005777">
    <property type="term" value="C:peroxisome"/>
    <property type="evidence" value="ECO:0007669"/>
    <property type="project" value="InterPro"/>
</dbReference>
<dbReference type="PANTHER" id="PTHR14918:SF3">
    <property type="entry name" value="KICSTOR COMPLEX PROTEIN SZT2"/>
    <property type="match status" value="1"/>
</dbReference>